<proteinExistence type="predicted"/>
<organism evidence="1">
    <name type="scientific">Tanacetum cinerariifolium</name>
    <name type="common">Dalmatian daisy</name>
    <name type="synonym">Chrysanthemum cinerariifolium</name>
    <dbReference type="NCBI Taxonomy" id="118510"/>
    <lineage>
        <taxon>Eukaryota</taxon>
        <taxon>Viridiplantae</taxon>
        <taxon>Streptophyta</taxon>
        <taxon>Embryophyta</taxon>
        <taxon>Tracheophyta</taxon>
        <taxon>Spermatophyta</taxon>
        <taxon>Magnoliopsida</taxon>
        <taxon>eudicotyledons</taxon>
        <taxon>Gunneridae</taxon>
        <taxon>Pentapetalae</taxon>
        <taxon>asterids</taxon>
        <taxon>campanulids</taxon>
        <taxon>Asterales</taxon>
        <taxon>Asteraceae</taxon>
        <taxon>Asteroideae</taxon>
        <taxon>Anthemideae</taxon>
        <taxon>Anthemidinae</taxon>
        <taxon>Tanacetum</taxon>
    </lineage>
</organism>
<dbReference type="EMBL" id="BKCJ010033865">
    <property type="protein sequence ID" value="GEV77413.1"/>
    <property type="molecule type" value="Genomic_DNA"/>
</dbReference>
<evidence type="ECO:0000313" key="1">
    <source>
        <dbReference type="EMBL" id="GEV77413.1"/>
    </source>
</evidence>
<protein>
    <recommendedName>
        <fullName evidence="2">Transposase (Putative), gypsy type</fullName>
    </recommendedName>
</protein>
<evidence type="ECO:0008006" key="2">
    <source>
        <dbReference type="Google" id="ProtNLM"/>
    </source>
</evidence>
<comment type="caution">
    <text evidence="1">The sequence shown here is derived from an EMBL/GenBank/DDBJ whole genome shotgun (WGS) entry which is preliminary data.</text>
</comment>
<sequence length="770" mass="86742">MSFRKCFNYAAICYTKPLDSLKNWNNRFFWVDDFACPASFPWHTAKHVIRDPAPVTADFNAQDYATLVAHPFPFQNFPEAFMCLIWTSLLSSMLRIIPNIPLLLIAHDRAKSEWKEVLIDCLMRVVVVIRWNKKIYAGGWQDANIQPVVKVADTIVKDAAPVQSRRQRKRKSVVVDAGGASYPPKKLREDHETLSEASIGGKSCYSIQRLLAEAVLNAKVRITAIPTLHFVTASVSTTPERKDEDHTDSVAEPNLHTIEALRRFVISLDSSHHSGTNVAEAEVDYLIRSSALILTTVTITTATVDPTSVTKEKVFKPSLFGVSSSSAGRTDPGVFSDLTDSDFLVCAIRTVINPDTDLQKVYFFASIRKMEHDQLFTEFNVRAARQMSLSAEVRMRAEYNVKEKRRLKYVVESQGKLLKAREEEIRSLKARLLLKKAEAAKAIRLRVEASNFKTVEKSLRDETNSLRERNVIFEKERDALDVKVIELETSNMSKECQLMNLNALVTFIKSQNDSLVGQVHELEISSFGLQEKVLMYENCMEQLEKFQDDRMKIVKEKFDKLYTYFVETTLHLEEQFYPYLLTTISYHMWPLTHVIELAIAKVLTNVAANNPSTEADYISTLQQLQNVNFPLFTKLKSNKDASVKAIIEILCLEDPVAEKLGLNELQPNVDQLMVPIHSSPDKVIIGTIALSLALDASSSRVQQIRENIVIHRSVLRDVFVSLSEPFSTSALTGVEGNSGIVPATATITSLSTTLALNSTINPIFIDIMNL</sequence>
<name>A0A699GX85_TANCI</name>
<dbReference type="AlphaFoldDB" id="A0A699GX85"/>
<gene>
    <name evidence="1" type="ORF">Tci_149390</name>
</gene>
<reference evidence="1" key="1">
    <citation type="journal article" date="2019" name="Sci. Rep.">
        <title>Draft genome of Tanacetum cinerariifolium, the natural source of mosquito coil.</title>
        <authorList>
            <person name="Yamashiro T."/>
            <person name="Shiraishi A."/>
            <person name="Satake H."/>
            <person name="Nakayama K."/>
        </authorList>
    </citation>
    <scope>NUCLEOTIDE SEQUENCE</scope>
</reference>
<accession>A0A699GX85</accession>